<dbReference type="Pfam" id="PF02754">
    <property type="entry name" value="CCG"/>
    <property type="match status" value="2"/>
</dbReference>
<accession>A0A0P7Y7Y7</accession>
<dbReference type="PANTHER" id="PTHR30296">
    <property type="entry name" value="UNCHARACTERIZED PROTEIN YKGE"/>
    <property type="match status" value="1"/>
</dbReference>
<feature type="domain" description="Cysteine-rich" evidence="1">
    <location>
        <begin position="132"/>
        <end position="227"/>
    </location>
</feature>
<gene>
    <name evidence="2" type="primary">lldE</name>
    <name evidence="2" type="ORF">HLUCCX10_11060</name>
</gene>
<dbReference type="GO" id="GO:0016491">
    <property type="term" value="F:oxidoreductase activity"/>
    <property type="evidence" value="ECO:0007669"/>
    <property type="project" value="UniProtKB-ARBA"/>
</dbReference>
<dbReference type="AlphaFoldDB" id="A0A0P7Y7Y7"/>
<dbReference type="GO" id="GO:0005829">
    <property type="term" value="C:cytosol"/>
    <property type="evidence" value="ECO:0007669"/>
    <property type="project" value="TreeGrafter"/>
</dbReference>
<name>A0A0P7Y7Y7_9BACT</name>
<dbReference type="PANTHER" id="PTHR30296:SF0">
    <property type="entry name" value="LACTATE UTILIZATION PROTEIN A"/>
    <property type="match status" value="1"/>
</dbReference>
<dbReference type="PATRIC" id="fig|1305737.6.peg.2823"/>
<dbReference type="STRING" id="1305737.GCA_000526355_02564"/>
<dbReference type="eggNOG" id="COG0247">
    <property type="taxonomic scope" value="Bacteria"/>
</dbReference>
<feature type="domain" description="Cysteine-rich" evidence="1">
    <location>
        <begin position="8"/>
        <end position="87"/>
    </location>
</feature>
<dbReference type="OrthoDB" id="9770306at2"/>
<evidence type="ECO:0000313" key="3">
    <source>
        <dbReference type="Proteomes" id="UP000050421"/>
    </source>
</evidence>
<dbReference type="Proteomes" id="UP000050421">
    <property type="component" value="Unassembled WGS sequence"/>
</dbReference>
<sequence>MKKEPHIGLFIPCYVDQFYPQVAIATLELLEKLGCKVSYPLGQTCCGQPLANAGYERDTEGSSLHFIKLFEEFDYIVAPSGSCVLHVKEHFPNLPGKEMSAISIQKKIFELTEFLTDVLKVGNLKGAFPKKVGYHSSCHGLRGLRLASSSELNIPHFNKAKQLLTNLDGLEWIELSRSDECCGFGGTFAITEEALSVQMGKDRLADHLSHEVEVLTGGDLSCLMHLQGIASREGQKVEFMHVAEILNQAIR</sequence>
<proteinExistence type="predicted"/>
<dbReference type="InterPro" id="IPR004017">
    <property type="entry name" value="Cys_rich_dom"/>
</dbReference>
<protein>
    <submittedName>
        <fullName evidence="2">L-lactate dehydrogenase subunit LldE</fullName>
    </submittedName>
</protein>
<evidence type="ECO:0000313" key="2">
    <source>
        <dbReference type="EMBL" id="KPQ14200.1"/>
    </source>
</evidence>
<organism evidence="2 3">
    <name type="scientific">Algoriphagus marincola HL-49</name>
    <dbReference type="NCBI Taxonomy" id="1305737"/>
    <lineage>
        <taxon>Bacteria</taxon>
        <taxon>Pseudomonadati</taxon>
        <taxon>Bacteroidota</taxon>
        <taxon>Cytophagia</taxon>
        <taxon>Cytophagales</taxon>
        <taxon>Cyclobacteriaceae</taxon>
        <taxon>Algoriphagus</taxon>
    </lineage>
</organism>
<dbReference type="EMBL" id="LJXT01000069">
    <property type="protein sequence ID" value="KPQ14200.1"/>
    <property type="molecule type" value="Genomic_DNA"/>
</dbReference>
<comment type="caution">
    <text evidence="2">The sequence shown here is derived from an EMBL/GenBank/DDBJ whole genome shotgun (WGS) entry which is preliminary data.</text>
</comment>
<evidence type="ECO:0000259" key="1">
    <source>
        <dbReference type="Pfam" id="PF02754"/>
    </source>
</evidence>
<reference evidence="2 3" key="1">
    <citation type="submission" date="2015-09" db="EMBL/GenBank/DDBJ databases">
        <title>Identification and resolution of microdiversity through metagenomic sequencing of parallel consortia.</title>
        <authorList>
            <person name="Nelson W.C."/>
            <person name="Romine M.F."/>
            <person name="Lindemann S.R."/>
        </authorList>
    </citation>
    <scope>NUCLEOTIDE SEQUENCE [LARGE SCALE GENOMIC DNA]</scope>
    <source>
        <strain evidence="2">HL-49</strain>
    </source>
</reference>